<accession>A0A1Y1IRK0</accession>
<sequence length="529" mass="60487">MRRRRNMKAGDSATRIYTADHIKALYDAVTKEASNYVKFDEEALECFVLEKPAPRKDKSHPYKDGFHLHFPDLVTCPTVQKIIRTNLLESGTIAEIFADVTFRNSFESMYDEAVIDKNPLLLYGSTKDGTGPAYTCSYKLWGEDGEREDCEDELSDLTDRLSIQNKYSSLTLPVLEEKKAEVAEYAARVSAKAEVKVVCETKPKCNIVLLGEVQQLVAMLSPSRADNRSDWIALGSSLHSIDESLLPVWDTFSQLSSKYKSGECEKLWYDFKPNNTIRSLHYWAKLDSPDAYKKYNETSLQTALMTSLSGSHYDVAQVVYSMYKFDYVSTKDQKNNTTWYKFGGHRWEECVGGVDLRNKLSTDVYKAYITMSKECSKKAQADVEESDDDDDKDDSSSVFKKTGRRLKNNTFKSAIMKECADIFYMSDKQFTNKLDEFPHLLGFENGVYDLDAMEFRAGRPNDFLTFSTGYKYTPESDPQMRTILEDLNKSIYQTDEMVKYMMQFGAYILHGSKTEEIIHFWVGKGGNGK</sequence>
<dbReference type="Proteomes" id="UP000054558">
    <property type="component" value="Unassembled WGS sequence"/>
</dbReference>
<proteinExistence type="predicted"/>
<feature type="domain" description="Bacteriophage/plasmid primase P4 C-terminal" evidence="2">
    <location>
        <begin position="316"/>
        <end position="489"/>
    </location>
</feature>
<keyword evidence="1" id="KW-0378">Hydrolase</keyword>
<dbReference type="EMBL" id="DF238390">
    <property type="protein sequence ID" value="GAQ93323.1"/>
    <property type="molecule type" value="Genomic_DNA"/>
</dbReference>
<dbReference type="InterPro" id="IPR051620">
    <property type="entry name" value="ORF904-like_C"/>
</dbReference>
<dbReference type="Pfam" id="PF23162">
    <property type="entry name" value="AEP_C962R"/>
    <property type="match status" value="1"/>
</dbReference>
<evidence type="ECO:0000313" key="3">
    <source>
        <dbReference type="EMBL" id="GAQ93323.1"/>
    </source>
</evidence>
<protein>
    <recommendedName>
        <fullName evidence="2">Bacteriophage/plasmid primase P4 C-terminal domain-containing protein</fullName>
    </recommendedName>
</protein>
<dbReference type="GO" id="GO:0016817">
    <property type="term" value="F:hydrolase activity, acting on acid anhydrides"/>
    <property type="evidence" value="ECO:0007669"/>
    <property type="project" value="InterPro"/>
</dbReference>
<dbReference type="Pfam" id="PF08707">
    <property type="entry name" value="PriCT_2"/>
    <property type="match status" value="1"/>
</dbReference>
<name>A0A1Y1IRK0_KLENI</name>
<dbReference type="InterPro" id="IPR014819">
    <property type="entry name" value="PriCT_2"/>
</dbReference>
<dbReference type="PANTHER" id="PTHR35372:SF2">
    <property type="entry name" value="SF3 HELICASE DOMAIN-CONTAINING PROTEIN"/>
    <property type="match status" value="1"/>
</dbReference>
<organism evidence="3 4">
    <name type="scientific">Klebsormidium nitens</name>
    <name type="common">Green alga</name>
    <name type="synonym">Ulothrix nitens</name>
    <dbReference type="NCBI Taxonomy" id="105231"/>
    <lineage>
        <taxon>Eukaryota</taxon>
        <taxon>Viridiplantae</taxon>
        <taxon>Streptophyta</taxon>
        <taxon>Klebsormidiophyceae</taxon>
        <taxon>Klebsormidiales</taxon>
        <taxon>Klebsormidiaceae</taxon>
        <taxon>Klebsormidium</taxon>
    </lineage>
</organism>
<reference evidence="3 4" key="1">
    <citation type="journal article" date="2014" name="Nat. Commun.">
        <title>Klebsormidium flaccidum genome reveals primary factors for plant terrestrial adaptation.</title>
        <authorList>
            <person name="Hori K."/>
            <person name="Maruyama F."/>
            <person name="Fujisawa T."/>
            <person name="Togashi T."/>
            <person name="Yamamoto N."/>
            <person name="Seo M."/>
            <person name="Sato S."/>
            <person name="Yamada T."/>
            <person name="Mori H."/>
            <person name="Tajima N."/>
            <person name="Moriyama T."/>
            <person name="Ikeuchi M."/>
            <person name="Watanabe M."/>
            <person name="Wada H."/>
            <person name="Kobayashi K."/>
            <person name="Saito M."/>
            <person name="Masuda T."/>
            <person name="Sasaki-Sekimoto Y."/>
            <person name="Mashiguchi K."/>
            <person name="Awai K."/>
            <person name="Shimojima M."/>
            <person name="Masuda S."/>
            <person name="Iwai M."/>
            <person name="Nobusawa T."/>
            <person name="Narise T."/>
            <person name="Kondo S."/>
            <person name="Saito H."/>
            <person name="Sato R."/>
            <person name="Murakawa M."/>
            <person name="Ihara Y."/>
            <person name="Oshima-Yamada Y."/>
            <person name="Ohtaka K."/>
            <person name="Satoh M."/>
            <person name="Sonobe K."/>
            <person name="Ishii M."/>
            <person name="Ohtani R."/>
            <person name="Kanamori-Sato M."/>
            <person name="Honoki R."/>
            <person name="Miyazaki D."/>
            <person name="Mochizuki H."/>
            <person name="Umetsu J."/>
            <person name="Higashi K."/>
            <person name="Shibata D."/>
            <person name="Kamiya Y."/>
            <person name="Sato N."/>
            <person name="Nakamura Y."/>
            <person name="Tabata S."/>
            <person name="Ida S."/>
            <person name="Kurokawa K."/>
            <person name="Ohta H."/>
        </authorList>
    </citation>
    <scope>NUCLEOTIDE SEQUENCE [LARGE SCALE GENOMIC DNA]</scope>
    <source>
        <strain evidence="3 4">NIES-2285</strain>
    </source>
</reference>
<dbReference type="OrthoDB" id="542277at2759"/>
<evidence type="ECO:0000256" key="1">
    <source>
        <dbReference type="ARBA" id="ARBA00022801"/>
    </source>
</evidence>
<evidence type="ECO:0000313" key="4">
    <source>
        <dbReference type="Proteomes" id="UP000054558"/>
    </source>
</evidence>
<gene>
    <name evidence="3" type="ORF">KFL_014410010</name>
</gene>
<dbReference type="SMART" id="SM00885">
    <property type="entry name" value="D5_N"/>
    <property type="match status" value="1"/>
</dbReference>
<dbReference type="InterPro" id="IPR014818">
    <property type="entry name" value="Phage/plasmid_primase_P4_C"/>
</dbReference>
<dbReference type="InterPro" id="IPR056443">
    <property type="entry name" value="AEP_C962R"/>
</dbReference>
<dbReference type="AlphaFoldDB" id="A0A1Y1IRK0"/>
<dbReference type="Pfam" id="PF08706">
    <property type="entry name" value="D5_N"/>
    <property type="match status" value="1"/>
</dbReference>
<feature type="non-terminal residue" evidence="3">
    <location>
        <position position="529"/>
    </location>
</feature>
<dbReference type="PANTHER" id="PTHR35372">
    <property type="entry name" value="ATP BINDING PROTEIN-RELATED"/>
    <property type="match status" value="1"/>
</dbReference>
<evidence type="ECO:0000259" key="2">
    <source>
        <dbReference type="SMART" id="SM00885"/>
    </source>
</evidence>
<keyword evidence="4" id="KW-1185">Reference proteome</keyword>